<dbReference type="PANTHER" id="PTHR20963:SF55">
    <property type="entry name" value="PHOSPHATASE, PUTATIVE-RELATED"/>
    <property type="match status" value="1"/>
</dbReference>
<feature type="signal peptide" evidence="2">
    <location>
        <begin position="1"/>
        <end position="16"/>
    </location>
</feature>
<accession>A0A0F7SJN3</accession>
<evidence type="ECO:0000256" key="2">
    <source>
        <dbReference type="SAM" id="SignalP"/>
    </source>
</evidence>
<protein>
    <submittedName>
        <fullName evidence="3">Acid phosphatase</fullName>
    </submittedName>
</protein>
<dbReference type="Gene3D" id="3.40.50.1240">
    <property type="entry name" value="Phosphoglycerate mutase-like"/>
    <property type="match status" value="1"/>
</dbReference>
<dbReference type="EMBL" id="LN483212">
    <property type="protein sequence ID" value="CDZ97564.1"/>
    <property type="molecule type" value="Genomic_DNA"/>
</dbReference>
<dbReference type="PANTHER" id="PTHR20963">
    <property type="entry name" value="MULTIPLE INOSITOL POLYPHOSPHATE PHOSPHATASE-RELATED"/>
    <property type="match status" value="1"/>
</dbReference>
<evidence type="ECO:0000313" key="3">
    <source>
        <dbReference type="EMBL" id="CDZ97564.1"/>
    </source>
</evidence>
<reference evidence="3" key="1">
    <citation type="submission" date="2014-08" db="EMBL/GenBank/DDBJ databases">
        <authorList>
            <person name="Sharma Rahul"/>
            <person name="Thines Marco"/>
        </authorList>
    </citation>
    <scope>NUCLEOTIDE SEQUENCE</scope>
</reference>
<proteinExistence type="predicted"/>
<evidence type="ECO:0000256" key="1">
    <source>
        <dbReference type="ARBA" id="ARBA00022801"/>
    </source>
</evidence>
<dbReference type="InterPro" id="IPR033379">
    <property type="entry name" value="Acid_Pase_AS"/>
</dbReference>
<name>A0A0F7SJN3_PHARH</name>
<dbReference type="InterPro" id="IPR029033">
    <property type="entry name" value="His_PPase_superfam"/>
</dbReference>
<sequence>MNAVVLASLLPIFAVAGPLGQRASVAPGSVAASATIAASFVGSHTSDVFPPPSATVNPTLFPSEPVIGYPGSTATGVEPAAIQTAAAYAYNTGKTQYYPLVADKPSDVDEATEFNIFKSWGNVSPWYSVQSSVYGLPEANPLMPESCSVTQVHLLYRHGARYPTSKALSPTFASTLANLTAHGGFSATGDLGFLNTWTYKLGAEVLTPFGRLQGFELGVAMRQQYGHLLNNFTEQGVLPVFRTESKDRMVNTANNFAAGFFGVPEYLKQVNIEIAVEASGFNNTGAPKYACPNAQIDKYSDLGTNAAAKFADIAFASTATRIQKLITGLAVTPTHIVSMLSLCSYETQALGYSQFCKLFTVEDFKNYDYYYDMSFYYDDGAGSPIAAAQGLGYLQETVARFEASSASLATANTAINTTLDLNPETFPLHQSIYADATHDGVFLDIVTAFNLTALFPGGPLPLTKRPDGKHFKSSQVVPFSTHLNIQVLECSDLTPSKQIRFILNDAVLPLHNTYAGCGYSADGLCSFDTVLTALKARIDEIDYDHACYGNYTVKAGVDYNGLAPYS</sequence>
<dbReference type="PROSITE" id="PS00616">
    <property type="entry name" value="HIS_ACID_PHOSPHAT_1"/>
    <property type="match status" value="1"/>
</dbReference>
<dbReference type="Pfam" id="PF00328">
    <property type="entry name" value="His_Phos_2"/>
    <property type="match status" value="1"/>
</dbReference>
<dbReference type="GO" id="GO:0003993">
    <property type="term" value="F:acid phosphatase activity"/>
    <property type="evidence" value="ECO:0007669"/>
    <property type="project" value="TreeGrafter"/>
</dbReference>
<keyword evidence="1" id="KW-0378">Hydrolase</keyword>
<keyword evidence="2" id="KW-0732">Signal</keyword>
<dbReference type="AlphaFoldDB" id="A0A0F7SJN3"/>
<dbReference type="InterPro" id="IPR000560">
    <property type="entry name" value="His_Pase_clade-2"/>
</dbReference>
<organism evidence="3">
    <name type="scientific">Phaffia rhodozyma</name>
    <name type="common">Yeast</name>
    <name type="synonym">Xanthophyllomyces dendrorhous</name>
    <dbReference type="NCBI Taxonomy" id="264483"/>
    <lineage>
        <taxon>Eukaryota</taxon>
        <taxon>Fungi</taxon>
        <taxon>Dikarya</taxon>
        <taxon>Basidiomycota</taxon>
        <taxon>Agaricomycotina</taxon>
        <taxon>Tremellomycetes</taxon>
        <taxon>Cystofilobasidiales</taxon>
        <taxon>Mrakiaceae</taxon>
        <taxon>Phaffia</taxon>
    </lineage>
</organism>
<dbReference type="SUPFAM" id="SSF53254">
    <property type="entry name" value="Phosphoglycerate mutase-like"/>
    <property type="match status" value="1"/>
</dbReference>
<dbReference type="FunFam" id="3.40.50.1240:FF:000033">
    <property type="entry name" value="Chromosome 12, whole genome shotgun sequence"/>
    <property type="match status" value="1"/>
</dbReference>
<feature type="chain" id="PRO_5002522323" evidence="2">
    <location>
        <begin position="17"/>
        <end position="566"/>
    </location>
</feature>
<dbReference type="CDD" id="cd07061">
    <property type="entry name" value="HP_HAP_like"/>
    <property type="match status" value="1"/>
</dbReference>